<proteinExistence type="predicted"/>
<sequence>MTDLEVEGQSMTLLEIIRRDYLRVLAEVGWDAERVAAVVHNTADQCPMPPGYEHLRLAPSPIQGQGLFTDRAIESGEVIGPARIDGKRTWLGRYANHSPWPNTEFRLLENGDLEWVALEDIAPGAEILNNYRQGASIWGAKFNPEEVARTMTERDESLRRLAALQEAKA</sequence>
<reference evidence="2" key="1">
    <citation type="submission" date="2020-11" db="EMBL/GenBank/DDBJ databases">
        <title>Bacterial whole genome sequence for Caenimonas sp. DR4.4.</title>
        <authorList>
            <person name="Le V."/>
            <person name="Ko S.-R."/>
            <person name="Ahn C.-Y."/>
            <person name="Oh H.-M."/>
        </authorList>
    </citation>
    <scope>NUCLEOTIDE SEQUENCE</scope>
    <source>
        <strain evidence="2">DR4.4</strain>
    </source>
</reference>
<feature type="domain" description="SET" evidence="1">
    <location>
        <begin position="53"/>
        <end position="132"/>
    </location>
</feature>
<evidence type="ECO:0000313" key="2">
    <source>
        <dbReference type="EMBL" id="MBG9389330.1"/>
    </source>
</evidence>
<dbReference type="EMBL" id="JADWYS010000001">
    <property type="protein sequence ID" value="MBG9389330.1"/>
    <property type="molecule type" value="Genomic_DNA"/>
</dbReference>
<evidence type="ECO:0000259" key="1">
    <source>
        <dbReference type="PROSITE" id="PS50280"/>
    </source>
</evidence>
<dbReference type="CDD" id="cd08161">
    <property type="entry name" value="SET"/>
    <property type="match status" value="1"/>
</dbReference>
<accession>A0A931MIJ6</accession>
<dbReference type="InterPro" id="IPR001214">
    <property type="entry name" value="SET_dom"/>
</dbReference>
<evidence type="ECO:0000313" key="3">
    <source>
        <dbReference type="Proteomes" id="UP000651050"/>
    </source>
</evidence>
<keyword evidence="3" id="KW-1185">Reference proteome</keyword>
<dbReference type="RefSeq" id="WP_196987131.1">
    <property type="nucleotide sequence ID" value="NZ_JADWYS010000001.1"/>
</dbReference>
<comment type="caution">
    <text evidence="2">The sequence shown here is derived from an EMBL/GenBank/DDBJ whole genome shotgun (WGS) entry which is preliminary data.</text>
</comment>
<protein>
    <submittedName>
        <fullName evidence="2">SET domain-containing protein-lysine N-methyltransferase</fullName>
    </submittedName>
</protein>
<name>A0A931MIJ6_9BURK</name>
<dbReference type="Gene3D" id="2.170.270.10">
    <property type="entry name" value="SET domain"/>
    <property type="match status" value="1"/>
</dbReference>
<dbReference type="PROSITE" id="PS50280">
    <property type="entry name" value="SET"/>
    <property type="match status" value="1"/>
</dbReference>
<dbReference type="AlphaFoldDB" id="A0A931MIJ6"/>
<dbReference type="Proteomes" id="UP000651050">
    <property type="component" value="Unassembled WGS sequence"/>
</dbReference>
<gene>
    <name evidence="2" type="ORF">I5803_14965</name>
</gene>
<dbReference type="SMART" id="SM00317">
    <property type="entry name" value="SET"/>
    <property type="match status" value="1"/>
</dbReference>
<dbReference type="SUPFAM" id="SSF82199">
    <property type="entry name" value="SET domain"/>
    <property type="match status" value="1"/>
</dbReference>
<dbReference type="InterPro" id="IPR046341">
    <property type="entry name" value="SET_dom_sf"/>
</dbReference>
<dbReference type="Pfam" id="PF00856">
    <property type="entry name" value="SET"/>
    <property type="match status" value="1"/>
</dbReference>
<organism evidence="2 3">
    <name type="scientific">Caenimonas aquaedulcis</name>
    <dbReference type="NCBI Taxonomy" id="2793270"/>
    <lineage>
        <taxon>Bacteria</taxon>
        <taxon>Pseudomonadati</taxon>
        <taxon>Pseudomonadota</taxon>
        <taxon>Betaproteobacteria</taxon>
        <taxon>Burkholderiales</taxon>
        <taxon>Comamonadaceae</taxon>
        <taxon>Caenimonas</taxon>
    </lineage>
</organism>